<dbReference type="Proteomes" id="UP000253562">
    <property type="component" value="Unassembled WGS sequence"/>
</dbReference>
<evidence type="ECO:0000313" key="1">
    <source>
        <dbReference type="EMBL" id="RCS55930.1"/>
    </source>
</evidence>
<proteinExistence type="predicted"/>
<reference evidence="1 2" key="1">
    <citation type="submission" date="2018-07" db="EMBL/GenBank/DDBJ databases">
        <title>Comparative genomes isolates from brazilian mangrove.</title>
        <authorList>
            <person name="De Araujo J.E."/>
            <person name="Taketani R.G."/>
            <person name="Silva M.C.P."/>
            <person name="Lourenco M.V."/>
            <person name="Oliveira V.M."/>
            <person name="Andreote F.D."/>
        </authorList>
    </citation>
    <scope>NUCLEOTIDE SEQUENCE [LARGE SCALE GENOMIC DNA]</scope>
    <source>
        <strain evidence="1 2">HEX PRIS-MGV</strain>
    </source>
</reference>
<dbReference type="EMBL" id="QPEX01000006">
    <property type="protein sequence ID" value="RCS55930.1"/>
    <property type="molecule type" value="Genomic_DNA"/>
</dbReference>
<sequence>MMTNARLLLGLFLLFTILLGTGCSKMSAEEAKIRQAFPSIPAEMPIKNLGEIDFISGSPKKIELDGGQLLAITATAQIDKTIQIILEYQSTKHSLGSVIKQSYTESNQFLLKPGMRCAPKLGDDLAVVFLPKIIESAGETLP</sequence>
<comment type="caution">
    <text evidence="1">The sequence shown here is derived from an EMBL/GenBank/DDBJ whole genome shotgun (WGS) entry which is preliminary data.</text>
</comment>
<evidence type="ECO:0000313" key="2">
    <source>
        <dbReference type="Proteomes" id="UP000253562"/>
    </source>
</evidence>
<evidence type="ECO:0008006" key="3">
    <source>
        <dbReference type="Google" id="ProtNLM"/>
    </source>
</evidence>
<dbReference type="PROSITE" id="PS51257">
    <property type="entry name" value="PROKAR_LIPOPROTEIN"/>
    <property type="match status" value="1"/>
</dbReference>
<name>A0A368KX67_9BACT</name>
<organism evidence="1 2">
    <name type="scientific">Bremerella cremea</name>
    <dbReference type="NCBI Taxonomy" id="1031537"/>
    <lineage>
        <taxon>Bacteria</taxon>
        <taxon>Pseudomonadati</taxon>
        <taxon>Planctomycetota</taxon>
        <taxon>Planctomycetia</taxon>
        <taxon>Pirellulales</taxon>
        <taxon>Pirellulaceae</taxon>
        <taxon>Bremerella</taxon>
    </lineage>
</organism>
<dbReference type="AlphaFoldDB" id="A0A368KX67"/>
<gene>
    <name evidence="1" type="ORF">DTL42_00635</name>
</gene>
<accession>A0A368KX67</accession>
<protein>
    <recommendedName>
        <fullName evidence="3">Lipoprotein</fullName>
    </recommendedName>
</protein>